<feature type="compositionally biased region" description="Polar residues" evidence="1">
    <location>
        <begin position="22"/>
        <end position="32"/>
    </location>
</feature>
<dbReference type="EMBL" id="CP086358">
    <property type="protein sequence ID" value="UNI20281.1"/>
    <property type="molecule type" value="Genomic_DNA"/>
</dbReference>
<dbReference type="RefSeq" id="XP_047843762.1">
    <property type="nucleotide sequence ID" value="XM_047987773.1"/>
</dbReference>
<dbReference type="Proteomes" id="UP000829364">
    <property type="component" value="Chromosome 5"/>
</dbReference>
<dbReference type="GeneID" id="72068330"/>
<feature type="compositionally biased region" description="Basic and acidic residues" evidence="1">
    <location>
        <begin position="1"/>
        <end position="13"/>
    </location>
</feature>
<gene>
    <name evidence="2" type="ORF">JDV02_006381</name>
</gene>
<keyword evidence="3" id="KW-1185">Reference proteome</keyword>
<sequence length="133" mass="14145">MEGRGTVRPRGDSETFAARGGQSLSDQTQRPADSSLRYPSLCFSAPFAVRPLMAASSRTECSLPGGVTRRQAQQRPDTSAATETQPPVLHAPSSPCRNRKAPLAPGSQPLALDLAAKYPSEAAAHARHMVARH</sequence>
<reference evidence="2" key="1">
    <citation type="submission" date="2021-11" db="EMBL/GenBank/DDBJ databases">
        <title>Purpureocillium_takamizusanense_genome.</title>
        <authorList>
            <person name="Nguyen N.-H."/>
        </authorList>
    </citation>
    <scope>NUCLEOTIDE SEQUENCE</scope>
    <source>
        <strain evidence="2">PT3</strain>
    </source>
</reference>
<accession>A0A9Q8QK41</accession>
<evidence type="ECO:0000256" key="1">
    <source>
        <dbReference type="SAM" id="MobiDB-lite"/>
    </source>
</evidence>
<evidence type="ECO:0000313" key="2">
    <source>
        <dbReference type="EMBL" id="UNI20281.1"/>
    </source>
</evidence>
<protein>
    <submittedName>
        <fullName evidence="2">Uncharacterized protein</fullName>
    </submittedName>
</protein>
<dbReference type="AlphaFoldDB" id="A0A9Q8QK41"/>
<feature type="region of interest" description="Disordered" evidence="1">
    <location>
        <begin position="58"/>
        <end position="108"/>
    </location>
</feature>
<evidence type="ECO:0000313" key="3">
    <source>
        <dbReference type="Proteomes" id="UP000829364"/>
    </source>
</evidence>
<name>A0A9Q8QK41_9HYPO</name>
<proteinExistence type="predicted"/>
<feature type="region of interest" description="Disordered" evidence="1">
    <location>
        <begin position="1"/>
        <end position="36"/>
    </location>
</feature>
<organism evidence="2 3">
    <name type="scientific">Purpureocillium takamizusanense</name>
    <dbReference type="NCBI Taxonomy" id="2060973"/>
    <lineage>
        <taxon>Eukaryota</taxon>
        <taxon>Fungi</taxon>
        <taxon>Dikarya</taxon>
        <taxon>Ascomycota</taxon>
        <taxon>Pezizomycotina</taxon>
        <taxon>Sordariomycetes</taxon>
        <taxon>Hypocreomycetidae</taxon>
        <taxon>Hypocreales</taxon>
        <taxon>Ophiocordycipitaceae</taxon>
        <taxon>Purpureocillium</taxon>
    </lineage>
</organism>
<dbReference type="KEGG" id="ptkz:JDV02_006381"/>
<feature type="compositionally biased region" description="Polar residues" evidence="1">
    <location>
        <begin position="70"/>
        <end position="85"/>
    </location>
</feature>